<evidence type="ECO:0000313" key="4">
    <source>
        <dbReference type="Proteomes" id="UP000041254"/>
    </source>
</evidence>
<dbReference type="Gene3D" id="2.60.40.10">
    <property type="entry name" value="Immunoglobulins"/>
    <property type="match status" value="1"/>
</dbReference>
<evidence type="ECO:0000313" key="3">
    <source>
        <dbReference type="EMBL" id="CEM35097.1"/>
    </source>
</evidence>
<feature type="region of interest" description="Disordered" evidence="1">
    <location>
        <begin position="184"/>
        <end position="208"/>
    </location>
</feature>
<gene>
    <name evidence="3" type="ORF">Vbra_18855</name>
</gene>
<feature type="region of interest" description="Disordered" evidence="1">
    <location>
        <begin position="284"/>
        <end position="327"/>
    </location>
</feature>
<accession>A0A0G4GW36</accession>
<dbReference type="SUPFAM" id="SSF49452">
    <property type="entry name" value="Starch-binding domain-like"/>
    <property type="match status" value="1"/>
</dbReference>
<dbReference type="Proteomes" id="UP000041254">
    <property type="component" value="Unassembled WGS sequence"/>
</dbReference>
<feature type="compositionally biased region" description="Basic and acidic residues" evidence="1">
    <location>
        <begin position="284"/>
        <end position="300"/>
    </location>
</feature>
<protein>
    <recommendedName>
        <fullName evidence="2">CBM20 domain-containing protein</fullName>
    </recommendedName>
</protein>
<name>A0A0G4GW36_VITBC</name>
<proteinExistence type="predicted"/>
<dbReference type="EMBL" id="CDMY01000840">
    <property type="protein sequence ID" value="CEM35097.1"/>
    <property type="molecule type" value="Genomic_DNA"/>
</dbReference>
<dbReference type="InterPro" id="IPR013784">
    <property type="entry name" value="Carb-bd-like_fold"/>
</dbReference>
<dbReference type="VEuPathDB" id="CryptoDB:Vbra_18855"/>
<evidence type="ECO:0000256" key="1">
    <source>
        <dbReference type="SAM" id="MobiDB-lite"/>
    </source>
</evidence>
<dbReference type="InterPro" id="IPR002044">
    <property type="entry name" value="CBM20"/>
</dbReference>
<dbReference type="InterPro" id="IPR013783">
    <property type="entry name" value="Ig-like_fold"/>
</dbReference>
<evidence type="ECO:0000259" key="2">
    <source>
        <dbReference type="PROSITE" id="PS51166"/>
    </source>
</evidence>
<dbReference type="InParanoid" id="A0A0G4GW36"/>
<organism evidence="3 4">
    <name type="scientific">Vitrella brassicaformis (strain CCMP3155)</name>
    <dbReference type="NCBI Taxonomy" id="1169540"/>
    <lineage>
        <taxon>Eukaryota</taxon>
        <taxon>Sar</taxon>
        <taxon>Alveolata</taxon>
        <taxon>Colpodellida</taxon>
        <taxon>Vitrellaceae</taxon>
        <taxon>Vitrella</taxon>
    </lineage>
</organism>
<sequence>MESVGGHGAAVRFVAEVPTDICGWGQEVRVCGNYDNLGGPDFNAAKALPLTTCAATVPIWSSEPIAIQPVPDSGQIEYKLLVHDPSEEDRWERAYGEIGQHRTATIMEGHLTTVHDRWDKVHHTKVTISPSTVLPVAVLVSMSRRDVYAQADIEPQDISPVSNHELSASVQKALQDRIAEKEVLGVGEEEDDGGEEHEAGRTDSMVDDSVEDRVVDWMELRTPSEQAAMLPIMELIAEERYEEAGEEIRRKFNKGKSGQEIIDEIWVQPAAPRALQELEAACKKWQEDPNTSTDKKDKTIQDYARNQATQIRSKMKDLMRDRRRRKG</sequence>
<reference evidence="3 4" key="1">
    <citation type="submission" date="2014-11" db="EMBL/GenBank/DDBJ databases">
        <authorList>
            <person name="Zhu J."/>
            <person name="Qi W."/>
            <person name="Song R."/>
        </authorList>
    </citation>
    <scope>NUCLEOTIDE SEQUENCE [LARGE SCALE GENOMIC DNA]</scope>
</reference>
<dbReference type="GO" id="GO:2001070">
    <property type="term" value="F:starch binding"/>
    <property type="evidence" value="ECO:0007669"/>
    <property type="project" value="InterPro"/>
</dbReference>
<feature type="domain" description="CBM20" evidence="2">
    <location>
        <begin position="3"/>
        <end position="120"/>
    </location>
</feature>
<dbReference type="AlphaFoldDB" id="A0A0G4GW36"/>
<dbReference type="PROSITE" id="PS51166">
    <property type="entry name" value="CBM20"/>
    <property type="match status" value="1"/>
</dbReference>
<keyword evidence="4" id="KW-1185">Reference proteome</keyword>
<dbReference type="Pfam" id="PF00686">
    <property type="entry name" value="CBM_20"/>
    <property type="match status" value="1"/>
</dbReference>
<dbReference type="CDD" id="cd05467">
    <property type="entry name" value="CBM20"/>
    <property type="match status" value="1"/>
</dbReference>